<comment type="caution">
    <text evidence="1">The sequence shown here is derived from an EMBL/GenBank/DDBJ whole genome shotgun (WGS) entry which is preliminary data.</text>
</comment>
<dbReference type="InterPro" id="IPR001695">
    <property type="entry name" value="Lysyl_oxidase"/>
</dbReference>
<name>A0A1F6DRG2_9BACT</name>
<gene>
    <name evidence="1" type="ORF">A3C18_00920</name>
</gene>
<dbReference type="GO" id="GO:0016641">
    <property type="term" value="F:oxidoreductase activity, acting on the CH-NH2 group of donors, oxygen as acceptor"/>
    <property type="evidence" value="ECO:0007669"/>
    <property type="project" value="InterPro"/>
</dbReference>
<reference evidence="1 2" key="1">
    <citation type="journal article" date="2016" name="Nat. Commun.">
        <title>Thousands of microbial genomes shed light on interconnected biogeochemical processes in an aquifer system.</title>
        <authorList>
            <person name="Anantharaman K."/>
            <person name="Brown C.T."/>
            <person name="Hug L.A."/>
            <person name="Sharon I."/>
            <person name="Castelle C.J."/>
            <person name="Probst A.J."/>
            <person name="Thomas B.C."/>
            <person name="Singh A."/>
            <person name="Wilkins M.J."/>
            <person name="Karaoz U."/>
            <person name="Brodie E.L."/>
            <person name="Williams K.H."/>
            <person name="Hubbard S.S."/>
            <person name="Banfield J.F."/>
        </authorList>
    </citation>
    <scope>NUCLEOTIDE SEQUENCE [LARGE SCALE GENOMIC DNA]</scope>
</reference>
<dbReference type="GO" id="GO:0005507">
    <property type="term" value="F:copper ion binding"/>
    <property type="evidence" value="ECO:0007669"/>
    <property type="project" value="InterPro"/>
</dbReference>
<sequence>MRRLIKIIIIPVLLSLPLFGAYYGWASYTEGELVAAATSTPATEQAPVAFVDTSDPNDLLPDLVPLPPQDVKIQIRDDGAVMLLFSTTYYNQGRGPVELRADPKTKGVRADIDRDILQRIYLKDKEDSYREKVVGNFLWHQKHQHYHFADFVNYDLEAVDAPNHPDLSGIRTKTTFCLRDVSRVEMELENRVAEAGYRVCYKELQGVSVGWGDTYFFDYPDQGLNISDLTSGTYRLSFYVNPERRLEEISLENNISSAIFDINMEERTVHMLKQTPEVTPKIEHVHLEQPFGLGI</sequence>
<organism evidence="1 2">
    <name type="scientific">Candidatus Kaiserbacteria bacterium RIFCSPHIGHO2_02_FULL_54_11b</name>
    <dbReference type="NCBI Taxonomy" id="1798494"/>
    <lineage>
        <taxon>Bacteria</taxon>
        <taxon>Candidatus Kaiseribacteriota</taxon>
    </lineage>
</organism>
<evidence type="ECO:0000313" key="2">
    <source>
        <dbReference type="Proteomes" id="UP000178328"/>
    </source>
</evidence>
<accession>A0A1F6DRG2</accession>
<dbReference type="Proteomes" id="UP000178328">
    <property type="component" value="Unassembled WGS sequence"/>
</dbReference>
<proteinExistence type="predicted"/>
<protein>
    <submittedName>
        <fullName evidence="1">Uncharacterized protein</fullName>
    </submittedName>
</protein>
<dbReference type="EMBL" id="MFLH01000042">
    <property type="protein sequence ID" value="OGG63993.1"/>
    <property type="molecule type" value="Genomic_DNA"/>
</dbReference>
<dbReference type="Pfam" id="PF01186">
    <property type="entry name" value="Lysyl_oxidase"/>
    <property type="match status" value="1"/>
</dbReference>
<dbReference type="AlphaFoldDB" id="A0A1F6DRG2"/>
<evidence type="ECO:0000313" key="1">
    <source>
        <dbReference type="EMBL" id="OGG63993.1"/>
    </source>
</evidence>